<comment type="caution">
    <text evidence="1">The sequence shown here is derived from an EMBL/GenBank/DDBJ whole genome shotgun (WGS) entry which is preliminary data.</text>
</comment>
<sequence>MKLLRIKGVLEIKPDGSKESTMNFSPYEAAHTRLAELRKQAAKARDRRRHA</sequence>
<reference evidence="1 2" key="1">
    <citation type="journal article" date="2019" name="Int. J. Syst. Evol. Microbiol.">
        <title>The Global Catalogue of Microorganisms (GCM) 10K type strain sequencing project: providing services to taxonomists for standard genome sequencing and annotation.</title>
        <authorList>
            <consortium name="The Broad Institute Genomics Platform"/>
            <consortium name="The Broad Institute Genome Sequencing Center for Infectious Disease"/>
            <person name="Wu L."/>
            <person name="Ma J."/>
        </authorList>
    </citation>
    <scope>NUCLEOTIDE SEQUENCE [LARGE SCALE GENOMIC DNA]</scope>
    <source>
        <strain evidence="1 2">JCM 16014</strain>
    </source>
</reference>
<keyword evidence="2" id="KW-1185">Reference proteome</keyword>
<organism evidence="1 2">
    <name type="scientific">Catenulispora yoronensis</name>
    <dbReference type="NCBI Taxonomy" id="450799"/>
    <lineage>
        <taxon>Bacteria</taxon>
        <taxon>Bacillati</taxon>
        <taxon>Actinomycetota</taxon>
        <taxon>Actinomycetes</taxon>
        <taxon>Catenulisporales</taxon>
        <taxon>Catenulisporaceae</taxon>
        <taxon>Catenulispora</taxon>
    </lineage>
</organism>
<name>A0ABN2TM29_9ACTN</name>
<evidence type="ECO:0000313" key="2">
    <source>
        <dbReference type="Proteomes" id="UP001500751"/>
    </source>
</evidence>
<dbReference type="EMBL" id="BAAAQN010000002">
    <property type="protein sequence ID" value="GAA2013777.1"/>
    <property type="molecule type" value="Genomic_DNA"/>
</dbReference>
<evidence type="ECO:0000313" key="1">
    <source>
        <dbReference type="EMBL" id="GAA2013777.1"/>
    </source>
</evidence>
<proteinExistence type="predicted"/>
<protein>
    <submittedName>
        <fullName evidence="1">Uncharacterized protein</fullName>
    </submittedName>
</protein>
<accession>A0ABN2TM29</accession>
<dbReference type="Proteomes" id="UP001500751">
    <property type="component" value="Unassembled WGS sequence"/>
</dbReference>
<gene>
    <name evidence="1" type="ORF">GCM10009839_05800</name>
</gene>